<dbReference type="RefSeq" id="WP_183987910.1">
    <property type="nucleotide sequence ID" value="NZ_JACHHG010000009.1"/>
</dbReference>
<evidence type="ECO:0000313" key="2">
    <source>
        <dbReference type="EMBL" id="MBB6099166.1"/>
    </source>
</evidence>
<dbReference type="SUPFAM" id="SSF103196">
    <property type="entry name" value="Roadblock/LC7 domain"/>
    <property type="match status" value="1"/>
</dbReference>
<comment type="caution">
    <text evidence="2">The sequence shown here is derived from an EMBL/GenBank/DDBJ whole genome shotgun (WGS) entry which is preliminary data.</text>
</comment>
<evidence type="ECO:0000259" key="1">
    <source>
        <dbReference type="SMART" id="SM00960"/>
    </source>
</evidence>
<name>A0A841I277_9DEIO</name>
<evidence type="ECO:0000313" key="3">
    <source>
        <dbReference type="Proteomes" id="UP000569951"/>
    </source>
</evidence>
<feature type="domain" description="Roadblock/LAMTOR2" evidence="1">
    <location>
        <begin position="8"/>
        <end position="97"/>
    </location>
</feature>
<keyword evidence="3" id="KW-1185">Reference proteome</keyword>
<reference evidence="2 3" key="1">
    <citation type="submission" date="2020-08" db="EMBL/GenBank/DDBJ databases">
        <title>Genomic Encyclopedia of Type Strains, Phase IV (KMG-IV): sequencing the most valuable type-strain genomes for metagenomic binning, comparative biology and taxonomic classification.</title>
        <authorList>
            <person name="Goeker M."/>
        </authorList>
    </citation>
    <scope>NUCLEOTIDE SEQUENCE [LARGE SCALE GENOMIC DNA]</scope>
    <source>
        <strain evidence="2 3">DSM 21458</strain>
    </source>
</reference>
<dbReference type="EMBL" id="JACHHG010000009">
    <property type="protein sequence ID" value="MBB6099166.1"/>
    <property type="molecule type" value="Genomic_DNA"/>
</dbReference>
<organism evidence="2 3">
    <name type="scientific">Deinobacterium chartae</name>
    <dbReference type="NCBI Taxonomy" id="521158"/>
    <lineage>
        <taxon>Bacteria</taxon>
        <taxon>Thermotogati</taxon>
        <taxon>Deinococcota</taxon>
        <taxon>Deinococci</taxon>
        <taxon>Deinococcales</taxon>
        <taxon>Deinococcaceae</taxon>
        <taxon>Deinobacterium</taxon>
    </lineage>
</organism>
<accession>A0A841I277</accession>
<protein>
    <recommendedName>
        <fullName evidence="1">Roadblock/LAMTOR2 domain-containing protein</fullName>
    </recommendedName>
</protein>
<dbReference type="SMART" id="SM00960">
    <property type="entry name" value="Robl_LC7"/>
    <property type="match status" value="1"/>
</dbReference>
<dbReference type="AlphaFoldDB" id="A0A841I277"/>
<proteinExistence type="predicted"/>
<sequence length="126" mass="12738">MSKQAQLQASLERLRSALPELRGALIATTDGLSIAHALGANVEPSRMSAMAATALGLGKRITSALSAGHMTETSVTGTDGQVFIYAAGEAGVLAILAPHGTNVGLIHLEARDVAREIAALLGGVPA</sequence>
<dbReference type="Proteomes" id="UP000569951">
    <property type="component" value="Unassembled WGS sequence"/>
</dbReference>
<gene>
    <name evidence="2" type="ORF">HNR42_002602</name>
</gene>
<dbReference type="Pfam" id="PF03259">
    <property type="entry name" value="Robl_LC7"/>
    <property type="match status" value="1"/>
</dbReference>
<dbReference type="Gene3D" id="3.30.450.30">
    <property type="entry name" value="Dynein light chain 2a, cytoplasmic"/>
    <property type="match status" value="1"/>
</dbReference>
<dbReference type="InterPro" id="IPR004942">
    <property type="entry name" value="Roadblock/LAMTOR2_dom"/>
</dbReference>